<accession>A0ABQ4MW55</accession>
<proteinExistence type="predicted"/>
<keyword evidence="2" id="KW-1185">Reference proteome</keyword>
<evidence type="ECO:0000313" key="2">
    <source>
        <dbReference type="Proteomes" id="UP000681290"/>
    </source>
</evidence>
<name>A0ABQ4MW55_9BACL</name>
<dbReference type="EMBL" id="BOSM01000008">
    <property type="protein sequence ID" value="GIP60164.1"/>
    <property type="molecule type" value="Genomic_DNA"/>
</dbReference>
<gene>
    <name evidence="1" type="ORF">J15TS10_39780</name>
</gene>
<dbReference type="Proteomes" id="UP000681290">
    <property type="component" value="Unassembled WGS sequence"/>
</dbReference>
<organism evidence="1 2">
    <name type="scientific">Paenibacillus woosongensis</name>
    <dbReference type="NCBI Taxonomy" id="307580"/>
    <lineage>
        <taxon>Bacteria</taxon>
        <taxon>Bacillati</taxon>
        <taxon>Bacillota</taxon>
        <taxon>Bacilli</taxon>
        <taxon>Bacillales</taxon>
        <taxon>Paenibacillaceae</taxon>
        <taxon>Paenibacillus</taxon>
    </lineage>
</organism>
<evidence type="ECO:0000313" key="1">
    <source>
        <dbReference type="EMBL" id="GIP60164.1"/>
    </source>
</evidence>
<protein>
    <submittedName>
        <fullName evidence="1">Uncharacterized protein</fullName>
    </submittedName>
</protein>
<comment type="caution">
    <text evidence="1">The sequence shown here is derived from an EMBL/GenBank/DDBJ whole genome shotgun (WGS) entry which is preliminary data.</text>
</comment>
<sequence length="72" mass="8649">MLANKTKFYIIRVISTRLEPCAPQATDDMMKFREMSGMPLFCIENKGENERAEGNKDEQIYRPRRQYFVRER</sequence>
<dbReference type="RefSeq" id="WP_213593583.1">
    <property type="nucleotide sequence ID" value="NZ_BOSM01000008.1"/>
</dbReference>
<reference evidence="1 2" key="1">
    <citation type="submission" date="2021-03" db="EMBL/GenBank/DDBJ databases">
        <title>Antimicrobial resistance genes in bacteria isolated from Japanese honey, and their potential for conferring macrolide and lincosamide resistance in the American foulbrood pathogen Paenibacillus larvae.</title>
        <authorList>
            <person name="Okamoto M."/>
            <person name="Kumagai M."/>
            <person name="Kanamori H."/>
            <person name="Takamatsu D."/>
        </authorList>
    </citation>
    <scope>NUCLEOTIDE SEQUENCE [LARGE SCALE GENOMIC DNA]</scope>
    <source>
        <strain evidence="1 2">J15TS10</strain>
    </source>
</reference>